<dbReference type="InterPro" id="IPR006183">
    <property type="entry name" value="Pgluconate_DH"/>
</dbReference>
<dbReference type="GO" id="GO:0006098">
    <property type="term" value="P:pentose-phosphate shunt"/>
    <property type="evidence" value="ECO:0007669"/>
    <property type="project" value="InterPro"/>
</dbReference>
<reference evidence="5" key="1">
    <citation type="submission" date="2018-06" db="EMBL/GenBank/DDBJ databases">
        <authorList>
            <person name="Zhirakovskaya E."/>
        </authorList>
    </citation>
    <scope>NUCLEOTIDE SEQUENCE</scope>
</reference>
<dbReference type="InterPro" id="IPR036291">
    <property type="entry name" value="NAD(P)-bd_dom_sf"/>
</dbReference>
<dbReference type="InterPro" id="IPR006115">
    <property type="entry name" value="6PGDH_NADP-bd"/>
</dbReference>
<keyword evidence="3" id="KW-0311">Gluconate utilization</keyword>
<dbReference type="InterPro" id="IPR002204">
    <property type="entry name" value="3-OH-isobutyrate_DH-rel_CS"/>
</dbReference>
<dbReference type="SUPFAM" id="SSF48179">
    <property type="entry name" value="6-phosphogluconate dehydrogenase C-terminal domain-like"/>
    <property type="match status" value="1"/>
</dbReference>
<feature type="domain" description="6-phosphogluconate dehydrogenase C-terminal" evidence="4">
    <location>
        <begin position="167"/>
        <end position="294"/>
    </location>
</feature>
<gene>
    <name evidence="5" type="ORF">MNBD_NITROSPIRAE01-803</name>
</gene>
<evidence type="ECO:0000259" key="4">
    <source>
        <dbReference type="SMART" id="SM01350"/>
    </source>
</evidence>
<evidence type="ECO:0000313" key="5">
    <source>
        <dbReference type="EMBL" id="VAX28636.1"/>
    </source>
</evidence>
<dbReference type="Pfam" id="PF03446">
    <property type="entry name" value="NAD_binding_2"/>
    <property type="match status" value="1"/>
</dbReference>
<dbReference type="GO" id="GO:0050661">
    <property type="term" value="F:NADP binding"/>
    <property type="evidence" value="ECO:0007669"/>
    <property type="project" value="InterPro"/>
</dbReference>
<sequence length="298" mass="32625">MQIGFIGLGRMGANMVKRLLPDGHTVVGFDHDPEVTVSLKQDGFQGAGDLPALVKSLDAPRTIWMMVPSGETVTETIKLLLPHLSEGDLLIDGGNSLYKDSMTRAETLKKEGIHFMDVGTSGGIWGLTVGYCMMIGGEKPDFERLDPIFKTLAPKEGYLYCGKHGSGHFTKMIHNGIEYAMLQAYGEGFALLEASQFDLDMAEVSKLWNRGSVIRSWLLELAEDAFEKDPHLETFKGHVNDSGEGRWTVLEAVESGVPAPTIAASLFARFSSRNPDAFSDKFISALRKEFGGHAAKRI</sequence>
<name>A0A3B1CDT4_9ZZZZ</name>
<dbReference type="EMBL" id="UOGF01000040">
    <property type="protein sequence ID" value="VAX28636.1"/>
    <property type="molecule type" value="Genomic_DNA"/>
</dbReference>
<protein>
    <submittedName>
        <fullName evidence="5">6-phosphogluconate dehydrogenase, decarboxylating</fullName>
        <ecNumber evidence="5">1.1.1.44</ecNumber>
    </submittedName>
</protein>
<dbReference type="EC" id="1.1.1.44" evidence="5"/>
<dbReference type="GO" id="GO:0004616">
    <property type="term" value="F:phosphogluconate dehydrogenase (decarboxylating) activity"/>
    <property type="evidence" value="ECO:0007669"/>
    <property type="project" value="UniProtKB-EC"/>
</dbReference>
<dbReference type="InterPro" id="IPR004849">
    <property type="entry name" value="6DGDH_YqeC"/>
</dbReference>
<dbReference type="NCBIfam" id="NF007161">
    <property type="entry name" value="PRK09599.1"/>
    <property type="match status" value="1"/>
</dbReference>
<evidence type="ECO:0000256" key="3">
    <source>
        <dbReference type="ARBA" id="ARBA00023064"/>
    </source>
</evidence>
<dbReference type="PROSITE" id="PS00895">
    <property type="entry name" value="3_HYDROXYISOBUT_DH"/>
    <property type="match status" value="1"/>
</dbReference>
<dbReference type="InterPro" id="IPR006114">
    <property type="entry name" value="6PGDH_C"/>
</dbReference>
<keyword evidence="2 5" id="KW-0560">Oxidoreductase</keyword>
<evidence type="ECO:0000256" key="2">
    <source>
        <dbReference type="ARBA" id="ARBA00023002"/>
    </source>
</evidence>
<dbReference type="InterPro" id="IPR013328">
    <property type="entry name" value="6PGD_dom2"/>
</dbReference>
<dbReference type="Gene3D" id="1.10.1040.10">
    <property type="entry name" value="N-(1-d-carboxylethyl)-l-norvaline Dehydrogenase, domain 2"/>
    <property type="match status" value="1"/>
</dbReference>
<dbReference type="NCBIfam" id="TIGR00872">
    <property type="entry name" value="gnd_rel"/>
    <property type="match status" value="1"/>
</dbReference>
<dbReference type="PRINTS" id="PR00076">
    <property type="entry name" value="6PGDHDRGNASE"/>
</dbReference>
<comment type="similarity">
    <text evidence="1">Belongs to the 6-phosphogluconate dehydrogenase family.</text>
</comment>
<dbReference type="Pfam" id="PF00393">
    <property type="entry name" value="6PGD"/>
    <property type="match status" value="1"/>
</dbReference>
<dbReference type="Gene3D" id="3.40.50.720">
    <property type="entry name" value="NAD(P)-binding Rossmann-like Domain"/>
    <property type="match status" value="1"/>
</dbReference>
<accession>A0A3B1CDT4</accession>
<dbReference type="AlphaFoldDB" id="A0A3B1CDT4"/>
<evidence type="ECO:0000256" key="1">
    <source>
        <dbReference type="ARBA" id="ARBA00008419"/>
    </source>
</evidence>
<dbReference type="InterPro" id="IPR008927">
    <property type="entry name" value="6-PGluconate_DH-like_C_sf"/>
</dbReference>
<dbReference type="SMART" id="SM01350">
    <property type="entry name" value="6PGD"/>
    <property type="match status" value="1"/>
</dbReference>
<proteinExistence type="inferred from homology"/>
<dbReference type="SUPFAM" id="SSF51735">
    <property type="entry name" value="NAD(P)-binding Rossmann-fold domains"/>
    <property type="match status" value="1"/>
</dbReference>
<dbReference type="PANTHER" id="PTHR11811">
    <property type="entry name" value="6-PHOSPHOGLUCONATE DEHYDROGENASE"/>
    <property type="match status" value="1"/>
</dbReference>
<dbReference type="GO" id="GO:0019521">
    <property type="term" value="P:D-gluconate metabolic process"/>
    <property type="evidence" value="ECO:0007669"/>
    <property type="project" value="UniProtKB-KW"/>
</dbReference>
<organism evidence="5">
    <name type="scientific">hydrothermal vent metagenome</name>
    <dbReference type="NCBI Taxonomy" id="652676"/>
    <lineage>
        <taxon>unclassified sequences</taxon>
        <taxon>metagenomes</taxon>
        <taxon>ecological metagenomes</taxon>
    </lineage>
</organism>